<evidence type="ECO:0000256" key="2">
    <source>
        <dbReference type="SAM" id="Phobius"/>
    </source>
</evidence>
<keyword evidence="5" id="KW-1185">Reference proteome</keyword>
<sequence>MNGKDMHPNDSGNDDLRAVFHDAVSDVEPRDRLAEVRRRTRARRTTKARWAPVLVGAGAVAATVVAATFVVGGLGDDDRDDEPPVAGGPTSEESTVPTTSAAGLYFVGETGTGLRLFREFQAVTPTSDPAEKVLFALQRLASDLGPKDHGYRTLWPEDSFTAVEVEDDRIVVELGTEAALQPTDPTGAAYLGVQQAVYTAEAALGERLPVAFEQGGEPAREVLGLRVGAQVDRDTSFGITAPVNITDPSEGLLVEDGTLSANGTMSTNVRRVEWTLSLGGDVVDQGEATHIDIEGPDARATLGAPGWETSEIDLSGLAPGQYVFTVTGLDVGQTSDTPSEFSDTRTITVR</sequence>
<dbReference type="OrthoDB" id="4843507at2"/>
<dbReference type="InterPro" id="IPR019606">
    <property type="entry name" value="GerMN"/>
</dbReference>
<evidence type="ECO:0000313" key="5">
    <source>
        <dbReference type="Proteomes" id="UP000283644"/>
    </source>
</evidence>
<dbReference type="Pfam" id="PF10646">
    <property type="entry name" value="Germane"/>
    <property type="match status" value="1"/>
</dbReference>
<proteinExistence type="predicted"/>
<feature type="domain" description="GerMN" evidence="3">
    <location>
        <begin position="104"/>
        <end position="218"/>
    </location>
</feature>
<comment type="caution">
    <text evidence="4">The sequence shown here is derived from an EMBL/GenBank/DDBJ whole genome shotgun (WGS) entry which is preliminary data.</text>
</comment>
<gene>
    <name evidence="4" type="ORF">D0Z08_23810</name>
</gene>
<evidence type="ECO:0000313" key="4">
    <source>
        <dbReference type="EMBL" id="RHW24547.1"/>
    </source>
</evidence>
<dbReference type="Proteomes" id="UP000283644">
    <property type="component" value="Unassembled WGS sequence"/>
</dbReference>
<dbReference type="AlphaFoldDB" id="A0A417XWM4"/>
<feature type="compositionally biased region" description="Low complexity" evidence="1">
    <location>
        <begin position="89"/>
        <end position="99"/>
    </location>
</feature>
<feature type="transmembrane region" description="Helical" evidence="2">
    <location>
        <begin position="50"/>
        <end position="74"/>
    </location>
</feature>
<dbReference type="EMBL" id="QXGH01000031">
    <property type="protein sequence ID" value="RHW24547.1"/>
    <property type="molecule type" value="Genomic_DNA"/>
</dbReference>
<feature type="region of interest" description="Disordered" evidence="1">
    <location>
        <begin position="73"/>
        <end position="99"/>
    </location>
</feature>
<accession>A0A417XWM4</accession>
<evidence type="ECO:0000259" key="3">
    <source>
        <dbReference type="Pfam" id="PF10646"/>
    </source>
</evidence>
<protein>
    <recommendedName>
        <fullName evidence="3">GerMN domain-containing protein</fullName>
    </recommendedName>
</protein>
<keyword evidence="2" id="KW-0812">Transmembrane</keyword>
<evidence type="ECO:0000256" key="1">
    <source>
        <dbReference type="SAM" id="MobiDB-lite"/>
    </source>
</evidence>
<keyword evidence="2" id="KW-1133">Transmembrane helix</keyword>
<keyword evidence="2" id="KW-0472">Membrane</keyword>
<dbReference type="RefSeq" id="WP_118927776.1">
    <property type="nucleotide sequence ID" value="NZ_QXGH01000031.1"/>
</dbReference>
<reference evidence="4 5" key="1">
    <citation type="submission" date="2018-09" db="EMBL/GenBank/DDBJ databases">
        <title>Genome sequencing of Nocardioides immobilis CCTCC AB 2017083 for comparison to Nocardioides silvaticus.</title>
        <authorList>
            <person name="Li C."/>
            <person name="Wang G."/>
        </authorList>
    </citation>
    <scope>NUCLEOTIDE SEQUENCE [LARGE SCALE GENOMIC DNA]</scope>
    <source>
        <strain evidence="4 5">CCTCC AB 2017083</strain>
    </source>
</reference>
<name>A0A417XWM4_9ACTN</name>
<organism evidence="4 5">
    <name type="scientific">Nocardioides immobilis</name>
    <dbReference type="NCBI Taxonomy" id="2049295"/>
    <lineage>
        <taxon>Bacteria</taxon>
        <taxon>Bacillati</taxon>
        <taxon>Actinomycetota</taxon>
        <taxon>Actinomycetes</taxon>
        <taxon>Propionibacteriales</taxon>
        <taxon>Nocardioidaceae</taxon>
        <taxon>Nocardioides</taxon>
    </lineage>
</organism>